<keyword evidence="11" id="KW-0333">Golgi apparatus</keyword>
<keyword evidence="17" id="KW-1185">Reference proteome</keyword>
<proteinExistence type="inferred from homology"/>
<dbReference type="InterPro" id="IPR044516">
    <property type="entry name" value="UXS-like"/>
</dbReference>
<keyword evidence="13" id="KW-0325">Glycoprotein</keyword>
<organism evidence="16 17">
    <name type="scientific">Hymenobacter psychrophilus</name>
    <dbReference type="NCBI Taxonomy" id="651662"/>
    <lineage>
        <taxon>Bacteria</taxon>
        <taxon>Pseudomonadati</taxon>
        <taxon>Bacteroidota</taxon>
        <taxon>Cytophagia</taxon>
        <taxon>Cytophagales</taxon>
        <taxon>Hymenobacteraceae</taxon>
        <taxon>Hymenobacter</taxon>
    </lineage>
</organism>
<evidence type="ECO:0000256" key="5">
    <source>
        <dbReference type="ARBA" id="ARBA00012290"/>
    </source>
</evidence>
<evidence type="ECO:0000259" key="15">
    <source>
        <dbReference type="Pfam" id="PF16363"/>
    </source>
</evidence>
<comment type="similarity">
    <text evidence="4">Belongs to the NAD(P)-dependent epimerase/dehydratase family. UDP-glucuronic acid decarboxylase subfamily.</text>
</comment>
<dbReference type="InterPro" id="IPR036291">
    <property type="entry name" value="NAD(P)-bd_dom_sf"/>
</dbReference>
<feature type="domain" description="NAD(P)-binding" evidence="15">
    <location>
        <begin position="8"/>
        <end position="305"/>
    </location>
</feature>
<dbReference type="Gene3D" id="3.40.50.720">
    <property type="entry name" value="NAD(P)-binding Rossmann-like Domain"/>
    <property type="match status" value="1"/>
</dbReference>
<evidence type="ECO:0000256" key="3">
    <source>
        <dbReference type="ARBA" id="ARBA00005100"/>
    </source>
</evidence>
<keyword evidence="8" id="KW-0735">Signal-anchor</keyword>
<keyword evidence="6" id="KW-0812">Transmembrane</keyword>
<dbReference type="GO" id="GO:0048040">
    <property type="term" value="F:UDP-glucuronate decarboxylase activity"/>
    <property type="evidence" value="ECO:0007669"/>
    <property type="project" value="UniProtKB-EC"/>
</dbReference>
<gene>
    <name evidence="16" type="ORF">SAMN04488069_11215</name>
</gene>
<dbReference type="RefSeq" id="WP_092742190.1">
    <property type="nucleotide sequence ID" value="NZ_FNOV01000012.1"/>
</dbReference>
<dbReference type="Proteomes" id="UP000199249">
    <property type="component" value="Unassembled WGS sequence"/>
</dbReference>
<dbReference type="InterPro" id="IPR016040">
    <property type="entry name" value="NAD(P)-bd_dom"/>
</dbReference>
<evidence type="ECO:0000256" key="2">
    <source>
        <dbReference type="ARBA" id="ARBA00004447"/>
    </source>
</evidence>
<dbReference type="EMBL" id="FNOV01000012">
    <property type="protein sequence ID" value="SDY70690.1"/>
    <property type="molecule type" value="Genomic_DNA"/>
</dbReference>
<name>A0A1H3M1U7_9BACT</name>
<dbReference type="SUPFAM" id="SSF51735">
    <property type="entry name" value="NAD(P)-binding Rossmann-fold domains"/>
    <property type="match status" value="1"/>
</dbReference>
<evidence type="ECO:0000313" key="16">
    <source>
        <dbReference type="EMBL" id="SDY70690.1"/>
    </source>
</evidence>
<evidence type="ECO:0000256" key="11">
    <source>
        <dbReference type="ARBA" id="ARBA00023034"/>
    </source>
</evidence>
<evidence type="ECO:0000256" key="13">
    <source>
        <dbReference type="ARBA" id="ARBA00023180"/>
    </source>
</evidence>
<evidence type="ECO:0000256" key="1">
    <source>
        <dbReference type="ARBA" id="ARBA00001911"/>
    </source>
</evidence>
<dbReference type="CDD" id="cd05230">
    <property type="entry name" value="UGD_SDR_e"/>
    <property type="match status" value="1"/>
</dbReference>
<protein>
    <recommendedName>
        <fullName evidence="5">UDP-glucuronate decarboxylase</fullName>
        <ecNumber evidence="5">4.1.1.35</ecNumber>
    </recommendedName>
</protein>
<accession>A0A1H3M1U7</accession>
<evidence type="ECO:0000256" key="9">
    <source>
        <dbReference type="ARBA" id="ARBA00022989"/>
    </source>
</evidence>
<evidence type="ECO:0000256" key="7">
    <source>
        <dbReference type="ARBA" id="ARBA00022793"/>
    </source>
</evidence>
<dbReference type="OrthoDB" id="9810015at2"/>
<evidence type="ECO:0000256" key="14">
    <source>
        <dbReference type="ARBA" id="ARBA00023239"/>
    </source>
</evidence>
<dbReference type="PRINTS" id="PR01713">
    <property type="entry name" value="NUCEPIMERASE"/>
</dbReference>
<evidence type="ECO:0000256" key="10">
    <source>
        <dbReference type="ARBA" id="ARBA00023027"/>
    </source>
</evidence>
<dbReference type="PANTHER" id="PTHR43078:SF6">
    <property type="entry name" value="UDP-GLUCURONIC ACID DECARBOXYLASE 1"/>
    <property type="match status" value="1"/>
</dbReference>
<comment type="subcellular location">
    <subcellularLocation>
        <location evidence="2">Golgi apparatus</location>
        <location evidence="2">Golgi stack membrane</location>
        <topology evidence="2">Single-pass type II membrane protein</topology>
    </subcellularLocation>
</comment>
<dbReference type="Pfam" id="PF16363">
    <property type="entry name" value="GDP_Man_Dehyd"/>
    <property type="match status" value="1"/>
</dbReference>
<dbReference type="GO" id="GO:0033320">
    <property type="term" value="P:UDP-D-xylose biosynthetic process"/>
    <property type="evidence" value="ECO:0007669"/>
    <property type="project" value="UniProtKB-UniPathway"/>
</dbReference>
<keyword evidence="9" id="KW-1133">Transmembrane helix</keyword>
<keyword evidence="12" id="KW-0472">Membrane</keyword>
<evidence type="ECO:0000256" key="12">
    <source>
        <dbReference type="ARBA" id="ARBA00023136"/>
    </source>
</evidence>
<dbReference type="FunFam" id="3.40.50.720:FF:000065">
    <property type="entry name" value="UDP-glucuronic acid decarboxylase 1"/>
    <property type="match status" value="1"/>
</dbReference>
<dbReference type="GO" id="GO:0070403">
    <property type="term" value="F:NAD+ binding"/>
    <property type="evidence" value="ECO:0007669"/>
    <property type="project" value="InterPro"/>
</dbReference>
<comment type="pathway">
    <text evidence="3">Nucleotide-sugar biosynthesis; UDP-alpha-D-xylose biosynthesis; UDP-alpha-D-xylose from UDP-alpha-D-glucuronate: step 1/1.</text>
</comment>
<dbReference type="GO" id="GO:0042732">
    <property type="term" value="P:D-xylose metabolic process"/>
    <property type="evidence" value="ECO:0007669"/>
    <property type="project" value="InterPro"/>
</dbReference>
<reference evidence="17" key="1">
    <citation type="submission" date="2016-10" db="EMBL/GenBank/DDBJ databases">
        <authorList>
            <person name="Varghese N."/>
            <person name="Submissions S."/>
        </authorList>
    </citation>
    <scope>NUCLEOTIDE SEQUENCE [LARGE SCALE GENOMIC DNA]</scope>
    <source>
        <strain evidence="17">CGMCC 1.8975</strain>
    </source>
</reference>
<dbReference type="AlphaFoldDB" id="A0A1H3M1U7"/>
<dbReference type="EC" id="4.1.1.35" evidence="5"/>
<dbReference type="PANTHER" id="PTHR43078">
    <property type="entry name" value="UDP-GLUCURONIC ACID DECARBOXYLASE-RELATED"/>
    <property type="match status" value="1"/>
</dbReference>
<dbReference type="UniPathway" id="UPA00796">
    <property type="reaction ID" value="UER00771"/>
</dbReference>
<keyword evidence="10" id="KW-0520">NAD</keyword>
<evidence type="ECO:0000256" key="8">
    <source>
        <dbReference type="ARBA" id="ARBA00022968"/>
    </source>
</evidence>
<sequence>MSDKKRVLITGGAGFLGSHLCDRFMAEGYHVIAMDNLITGDLANIEHLFGKEDFEFHHADVSKFVFVPGKLDYILHFASPASPIDYLKIPIQTLKVGSLGTHNLLGLARVKGARMLIASTSEVYGDPEIHPQVEEYFGNVNPVGPRGCYDEAKRFQEAITMAYHNHHGLETRIVRIFNTYGPRMRLNDGRVLPAFLSQALRGENLTVFGDGSQTRSFCYVDDLVEGIYRLLLSDYALPVNIGNPDEISIKEFGEEIANLMNVEFQPTFQELPQNDPMKRKPDITKAREILGWEPKVDRAEGLRRTLEYFKEHVNEVMAGKVDNTPRSF</sequence>
<comment type="cofactor">
    <cofactor evidence="1">
        <name>NAD(+)</name>
        <dbReference type="ChEBI" id="CHEBI:57540"/>
    </cofactor>
</comment>
<keyword evidence="7" id="KW-0210">Decarboxylase</keyword>
<evidence type="ECO:0000256" key="4">
    <source>
        <dbReference type="ARBA" id="ARBA00007505"/>
    </source>
</evidence>
<keyword evidence="14" id="KW-0456">Lyase</keyword>
<dbReference type="STRING" id="651662.SAMN04488069_11215"/>
<evidence type="ECO:0000256" key="6">
    <source>
        <dbReference type="ARBA" id="ARBA00022692"/>
    </source>
</evidence>
<evidence type="ECO:0000313" key="17">
    <source>
        <dbReference type="Proteomes" id="UP000199249"/>
    </source>
</evidence>
<dbReference type="GO" id="GO:0005737">
    <property type="term" value="C:cytoplasm"/>
    <property type="evidence" value="ECO:0007669"/>
    <property type="project" value="TreeGrafter"/>
</dbReference>